<evidence type="ECO:0000313" key="3">
    <source>
        <dbReference type="Proteomes" id="UP000230882"/>
    </source>
</evidence>
<dbReference type="AlphaFoldDB" id="A0A2H0UY86"/>
<dbReference type="SMART" id="SM00507">
    <property type="entry name" value="HNHc"/>
    <property type="match status" value="1"/>
</dbReference>
<gene>
    <name evidence="2" type="ORF">COU02_01210</name>
</gene>
<dbReference type="InterPro" id="IPR003615">
    <property type="entry name" value="HNH_nuc"/>
</dbReference>
<dbReference type="Proteomes" id="UP000230882">
    <property type="component" value="Unassembled WGS sequence"/>
</dbReference>
<dbReference type="EMBL" id="PFAU01000031">
    <property type="protein sequence ID" value="PIR91070.1"/>
    <property type="molecule type" value="Genomic_DNA"/>
</dbReference>
<accession>A0A2H0UY86</accession>
<sequence>MPQVHCKVCGKKFYAKPSWLKKGWGKYCSAKCQYKAYLKGKFVYCEICEKKIWREPHEFRHSKSGKFFCSKSHQTIWRNQVFRGPKHPLWKGGEHVEYKNILIQNGTKPICKLCGCKDKRVLVVHHLDRKRNNNAIRNLVWLCLNCHHLVHYYKNQIKIK</sequence>
<evidence type="ECO:0000259" key="1">
    <source>
        <dbReference type="SMART" id="SM00507"/>
    </source>
</evidence>
<name>A0A2H0UY86_9BACT</name>
<comment type="caution">
    <text evidence="2">The sequence shown here is derived from an EMBL/GenBank/DDBJ whole genome shotgun (WGS) entry which is preliminary data.</text>
</comment>
<dbReference type="CDD" id="cd00085">
    <property type="entry name" value="HNHc"/>
    <property type="match status" value="1"/>
</dbReference>
<protein>
    <recommendedName>
        <fullName evidence="1">HNH nuclease domain-containing protein</fullName>
    </recommendedName>
</protein>
<organism evidence="2 3">
    <name type="scientific">bacterium (Candidatus Gribaldobacteria) CG10_big_fil_rev_8_21_14_0_10_37_46</name>
    <dbReference type="NCBI Taxonomy" id="2014276"/>
    <lineage>
        <taxon>Bacteria</taxon>
        <taxon>Candidatus Gribaldobacteria</taxon>
    </lineage>
</organism>
<feature type="domain" description="HNH nuclease" evidence="1">
    <location>
        <begin position="97"/>
        <end position="148"/>
    </location>
</feature>
<reference evidence="3" key="1">
    <citation type="submission" date="2017-09" db="EMBL/GenBank/DDBJ databases">
        <title>Depth-based differentiation of microbial function through sediment-hosted aquifers and enrichment of novel symbionts in the deep terrestrial subsurface.</title>
        <authorList>
            <person name="Probst A.J."/>
            <person name="Ladd B."/>
            <person name="Jarett J.K."/>
            <person name="Geller-Mcgrath D.E."/>
            <person name="Sieber C.M.K."/>
            <person name="Emerson J.B."/>
            <person name="Anantharaman K."/>
            <person name="Thomas B.C."/>
            <person name="Malmstrom R."/>
            <person name="Stieglmeier M."/>
            <person name="Klingl A."/>
            <person name="Woyke T."/>
            <person name="Ryan C.M."/>
            <person name="Banfield J.F."/>
        </authorList>
    </citation>
    <scope>NUCLEOTIDE SEQUENCE [LARGE SCALE GENOMIC DNA]</scope>
</reference>
<evidence type="ECO:0000313" key="2">
    <source>
        <dbReference type="EMBL" id="PIR91070.1"/>
    </source>
</evidence>
<proteinExistence type="predicted"/>